<gene>
    <name evidence="5" type="ORF">SSX86_006378</name>
</gene>
<keyword evidence="6" id="KW-1185">Reference proteome</keyword>
<dbReference type="Gene3D" id="1.25.40.10">
    <property type="entry name" value="Tetratricopeptide repeat domain"/>
    <property type="match status" value="4"/>
</dbReference>
<dbReference type="Pfam" id="PF14432">
    <property type="entry name" value="DYW_deaminase"/>
    <property type="match status" value="1"/>
</dbReference>
<feature type="repeat" description="PPR" evidence="3">
    <location>
        <begin position="213"/>
        <end position="247"/>
    </location>
</feature>
<dbReference type="InterPro" id="IPR011990">
    <property type="entry name" value="TPR-like_helical_dom_sf"/>
</dbReference>
<dbReference type="GO" id="GO:0008270">
    <property type="term" value="F:zinc ion binding"/>
    <property type="evidence" value="ECO:0007669"/>
    <property type="project" value="InterPro"/>
</dbReference>
<dbReference type="Pfam" id="PF01535">
    <property type="entry name" value="PPR"/>
    <property type="match status" value="2"/>
</dbReference>
<evidence type="ECO:0000313" key="6">
    <source>
        <dbReference type="Proteomes" id="UP001408789"/>
    </source>
</evidence>
<dbReference type="InterPro" id="IPR002885">
    <property type="entry name" value="PPR_rpt"/>
</dbReference>
<reference evidence="5 6" key="1">
    <citation type="submission" date="2024-04" db="EMBL/GenBank/DDBJ databases">
        <title>The reference genome of an endangered Asteraceae, Deinandra increscens subsp. villosa, native to the Central Coast of California.</title>
        <authorList>
            <person name="Guilliams M."/>
            <person name="Hasenstab-Lehman K."/>
            <person name="Meyer R."/>
            <person name="Mcevoy S."/>
        </authorList>
    </citation>
    <scope>NUCLEOTIDE SEQUENCE [LARGE SCALE GENOMIC DNA]</scope>
    <source>
        <tissue evidence="5">Leaf</tissue>
    </source>
</reference>
<dbReference type="Pfam" id="PF13041">
    <property type="entry name" value="PPR_2"/>
    <property type="match status" value="5"/>
</dbReference>
<evidence type="ECO:0000256" key="2">
    <source>
        <dbReference type="ARBA" id="ARBA00022737"/>
    </source>
</evidence>
<feature type="repeat" description="PPR" evidence="3">
    <location>
        <begin position="416"/>
        <end position="450"/>
    </location>
</feature>
<dbReference type="FunFam" id="1.25.40.10:FF:000333">
    <property type="entry name" value="Pentatricopeptide repeat-containing protein"/>
    <property type="match status" value="2"/>
</dbReference>
<comment type="similarity">
    <text evidence="1">Belongs to the PPR family. PCMP-H subfamily.</text>
</comment>
<keyword evidence="2" id="KW-0677">Repeat</keyword>
<dbReference type="SUPFAM" id="SSF48452">
    <property type="entry name" value="TPR-like"/>
    <property type="match status" value="1"/>
</dbReference>
<dbReference type="InterPro" id="IPR046960">
    <property type="entry name" value="PPR_At4g14850-like_plant"/>
</dbReference>
<dbReference type="NCBIfam" id="TIGR00756">
    <property type="entry name" value="PPR"/>
    <property type="match status" value="5"/>
</dbReference>
<sequence length="722" mass="81013">MILSSSSSLITPPQNHPSLRLLSKCNTMEQFKPIHAQVIKIGLHNYQFALTKILQFCAINPSGDFSYALSVFDTIEDPPDQIIWNTIIRGYSLNSSPFSAIEFYKFMLLSGVEPNSYTFPPLFKSCARIDRINEGKQIHGHVLKLGLCRDAFIHTSLINFYAQIGELDDGRLVFDKSPLRDAVSFTVLIKGYMNQGRLEDALKVFDEMPVRKDVVSWNSIISGHVRLKLFEEAIGLFNEMQRAKIKPDESTLVTVLSACAQSGNLTTGEQIKTWIIDHKLSLKLRLVNGLIDMYSKCNELGKARSLFDSISKKNIITWNVMIGGYTHTHHYKEALDLFRTMLQSNYEANEVTLISVLPACAHMGALDMGKWIHAYIGKKFRESSNTSLSTSLIDMYAKCGDIEAAKTVFQSVTAKSLASWNAMISGLAMHRQSHEAIGLFKNMVEEGFTPDDITFVGVLSACSHAGLVNLGQQYFHSMKDYKIPPKLQHYGCLIDLLARAGLFEESMAIIKNMDVNPDGAIWGSLLGACTFYKNVHLGEYFATKALELEPENSGAHMLLSNLYAADGKWDDVARIRTKFKDKGSKKIPGCTSIEVDGIVHEFLASDKTHPMSNKIYAMLEEINRLLDEFGHVSDKSLVLYEMEDEIKEGILCQHSERLAIAFGLISTSPGTTIRIMKNLRVCGNCHVATKLISKIFGREIIARDRNRFHHFRNGVCSCMDHW</sequence>
<evidence type="ECO:0000313" key="5">
    <source>
        <dbReference type="EMBL" id="KAK9073784.1"/>
    </source>
</evidence>
<feature type="repeat" description="PPR" evidence="3">
    <location>
        <begin position="314"/>
        <end position="348"/>
    </location>
</feature>
<accession>A0AAP0H5L7</accession>
<dbReference type="PANTHER" id="PTHR47926">
    <property type="entry name" value="PENTATRICOPEPTIDE REPEAT-CONTAINING PROTEIN"/>
    <property type="match status" value="1"/>
</dbReference>
<feature type="repeat" description="PPR" evidence="3">
    <location>
        <begin position="451"/>
        <end position="485"/>
    </location>
</feature>
<dbReference type="PANTHER" id="PTHR47926:SF344">
    <property type="entry name" value="OS07G0636900 PROTEIN"/>
    <property type="match status" value="1"/>
</dbReference>
<name>A0AAP0H5L7_9ASTR</name>
<dbReference type="InterPro" id="IPR046849">
    <property type="entry name" value="E2_motif"/>
</dbReference>
<dbReference type="PROSITE" id="PS51375">
    <property type="entry name" value="PPR"/>
    <property type="match status" value="6"/>
</dbReference>
<proteinExistence type="inferred from homology"/>
<organism evidence="5 6">
    <name type="scientific">Deinandra increscens subsp. villosa</name>
    <dbReference type="NCBI Taxonomy" id="3103831"/>
    <lineage>
        <taxon>Eukaryota</taxon>
        <taxon>Viridiplantae</taxon>
        <taxon>Streptophyta</taxon>
        <taxon>Embryophyta</taxon>
        <taxon>Tracheophyta</taxon>
        <taxon>Spermatophyta</taxon>
        <taxon>Magnoliopsida</taxon>
        <taxon>eudicotyledons</taxon>
        <taxon>Gunneridae</taxon>
        <taxon>Pentapetalae</taxon>
        <taxon>asterids</taxon>
        <taxon>campanulids</taxon>
        <taxon>Asterales</taxon>
        <taxon>Asteraceae</taxon>
        <taxon>Asteroideae</taxon>
        <taxon>Heliantheae alliance</taxon>
        <taxon>Madieae</taxon>
        <taxon>Madiinae</taxon>
        <taxon>Deinandra</taxon>
    </lineage>
</organism>
<dbReference type="InterPro" id="IPR032867">
    <property type="entry name" value="DYW_dom"/>
</dbReference>
<feature type="repeat" description="PPR" evidence="3">
    <location>
        <begin position="80"/>
        <end position="114"/>
    </location>
</feature>
<dbReference type="Pfam" id="PF20431">
    <property type="entry name" value="E_motif"/>
    <property type="match status" value="1"/>
</dbReference>
<dbReference type="FunFam" id="1.25.40.10:FF:000184">
    <property type="entry name" value="Pentatricopeptide repeat-containing protein, chloroplastic"/>
    <property type="match status" value="1"/>
</dbReference>
<comment type="caution">
    <text evidence="5">The sequence shown here is derived from an EMBL/GenBank/DDBJ whole genome shotgun (WGS) entry which is preliminary data.</text>
</comment>
<evidence type="ECO:0000256" key="3">
    <source>
        <dbReference type="PROSITE-ProRule" id="PRU00708"/>
    </source>
</evidence>
<dbReference type="EMBL" id="JBCNJP010000008">
    <property type="protein sequence ID" value="KAK9073784.1"/>
    <property type="molecule type" value="Genomic_DNA"/>
</dbReference>
<dbReference type="GO" id="GO:0003723">
    <property type="term" value="F:RNA binding"/>
    <property type="evidence" value="ECO:0007669"/>
    <property type="project" value="InterPro"/>
</dbReference>
<dbReference type="AlphaFoldDB" id="A0AAP0H5L7"/>
<protein>
    <recommendedName>
        <fullName evidence="4">DYW domain-containing protein</fullName>
    </recommendedName>
</protein>
<evidence type="ECO:0000256" key="1">
    <source>
        <dbReference type="ARBA" id="ARBA00006643"/>
    </source>
</evidence>
<evidence type="ECO:0000259" key="4">
    <source>
        <dbReference type="Pfam" id="PF14432"/>
    </source>
</evidence>
<dbReference type="Pfam" id="PF20430">
    <property type="entry name" value="Eplus_motif"/>
    <property type="match status" value="1"/>
</dbReference>
<feature type="repeat" description="PPR" evidence="3">
    <location>
        <begin position="181"/>
        <end position="211"/>
    </location>
</feature>
<dbReference type="InterPro" id="IPR046848">
    <property type="entry name" value="E_motif"/>
</dbReference>
<dbReference type="GO" id="GO:0009451">
    <property type="term" value="P:RNA modification"/>
    <property type="evidence" value="ECO:0007669"/>
    <property type="project" value="InterPro"/>
</dbReference>
<dbReference type="FunFam" id="1.25.40.10:FF:000470">
    <property type="entry name" value="Pentatricopeptide repeat-containing protein At5g66520"/>
    <property type="match status" value="1"/>
</dbReference>
<feature type="domain" description="DYW" evidence="4">
    <location>
        <begin position="630"/>
        <end position="722"/>
    </location>
</feature>
<dbReference type="Proteomes" id="UP001408789">
    <property type="component" value="Unassembled WGS sequence"/>
</dbReference>